<gene>
    <name evidence="1" type="ORF">pdam_00014884</name>
</gene>
<dbReference type="Proteomes" id="UP000275408">
    <property type="component" value="Unassembled WGS sequence"/>
</dbReference>
<organism evidence="1 2">
    <name type="scientific">Pocillopora damicornis</name>
    <name type="common">Cauliflower coral</name>
    <name type="synonym">Millepora damicornis</name>
    <dbReference type="NCBI Taxonomy" id="46731"/>
    <lineage>
        <taxon>Eukaryota</taxon>
        <taxon>Metazoa</taxon>
        <taxon>Cnidaria</taxon>
        <taxon>Anthozoa</taxon>
        <taxon>Hexacorallia</taxon>
        <taxon>Scleractinia</taxon>
        <taxon>Astrocoeniina</taxon>
        <taxon>Pocilloporidae</taxon>
        <taxon>Pocillopora</taxon>
    </lineage>
</organism>
<accession>A0A3M6UKV1</accession>
<comment type="caution">
    <text evidence="1">The sequence shown here is derived from an EMBL/GenBank/DDBJ whole genome shotgun (WGS) entry which is preliminary data.</text>
</comment>
<dbReference type="AlphaFoldDB" id="A0A3M6UKV1"/>
<keyword evidence="2" id="KW-1185">Reference proteome</keyword>
<sequence length="166" mass="19364">MQESQSIPWEKRNALTITSLFFWFVPTFKTRLPQNFPKAFGMTWLLDCSPPSSISWRIFNGARDVDMTRFDKTKADYGVFICEANVLFYTIEARNEVVVKVIAAYKTKVKLKRLSIYDIQKFIQSFQDKRESTINLENYSGMRSCLSIFESEISLTPANTLECNFY</sequence>
<reference evidence="1 2" key="1">
    <citation type="journal article" date="2018" name="Sci. Rep.">
        <title>Comparative analysis of the Pocillopora damicornis genome highlights role of immune system in coral evolution.</title>
        <authorList>
            <person name="Cunning R."/>
            <person name="Bay R.A."/>
            <person name="Gillette P."/>
            <person name="Baker A.C."/>
            <person name="Traylor-Knowles N."/>
        </authorList>
    </citation>
    <scope>NUCLEOTIDE SEQUENCE [LARGE SCALE GENOMIC DNA]</scope>
    <source>
        <strain evidence="1">RSMAS</strain>
        <tissue evidence="1">Whole animal</tissue>
    </source>
</reference>
<proteinExistence type="predicted"/>
<evidence type="ECO:0000313" key="2">
    <source>
        <dbReference type="Proteomes" id="UP000275408"/>
    </source>
</evidence>
<protein>
    <submittedName>
        <fullName evidence="1">Uncharacterized protein</fullName>
    </submittedName>
</protein>
<evidence type="ECO:0000313" key="1">
    <source>
        <dbReference type="EMBL" id="RMX53998.1"/>
    </source>
</evidence>
<dbReference type="EMBL" id="RCHS01001351">
    <property type="protein sequence ID" value="RMX53998.1"/>
    <property type="molecule type" value="Genomic_DNA"/>
</dbReference>
<name>A0A3M6UKV1_POCDA</name>